<dbReference type="GO" id="GO:0000981">
    <property type="term" value="F:DNA-binding transcription factor activity, RNA polymerase II-specific"/>
    <property type="evidence" value="ECO:0007669"/>
    <property type="project" value="TreeGrafter"/>
</dbReference>
<dbReference type="Proteomes" id="UP000187209">
    <property type="component" value="Unassembled WGS sequence"/>
</dbReference>
<evidence type="ECO:0000256" key="1">
    <source>
        <dbReference type="ARBA" id="ARBA00022723"/>
    </source>
</evidence>
<dbReference type="InterPro" id="IPR036236">
    <property type="entry name" value="Znf_C2H2_sf"/>
</dbReference>
<dbReference type="GO" id="GO:0008270">
    <property type="term" value="F:zinc ion binding"/>
    <property type="evidence" value="ECO:0007669"/>
    <property type="project" value="UniProtKB-KW"/>
</dbReference>
<reference evidence="6 7" key="1">
    <citation type="submission" date="2016-11" db="EMBL/GenBank/DDBJ databases">
        <title>The macronuclear genome of Stentor coeruleus: a giant cell with tiny introns.</title>
        <authorList>
            <person name="Slabodnick M."/>
            <person name="Ruby J.G."/>
            <person name="Reiff S.B."/>
            <person name="Swart E.C."/>
            <person name="Gosai S."/>
            <person name="Prabakaran S."/>
            <person name="Witkowska E."/>
            <person name="Larue G.E."/>
            <person name="Fisher S."/>
            <person name="Freeman R.M."/>
            <person name="Gunawardena J."/>
            <person name="Chu W."/>
            <person name="Stover N.A."/>
            <person name="Gregory B.D."/>
            <person name="Nowacki M."/>
            <person name="Derisi J."/>
            <person name="Roy S.W."/>
            <person name="Marshall W.F."/>
            <person name="Sood P."/>
        </authorList>
    </citation>
    <scope>NUCLEOTIDE SEQUENCE [LARGE SCALE GENOMIC DNA]</scope>
    <source>
        <strain evidence="6">WM001</strain>
    </source>
</reference>
<accession>A0A1R2C8K7</accession>
<evidence type="ECO:0000256" key="3">
    <source>
        <dbReference type="ARBA" id="ARBA00022833"/>
    </source>
</evidence>
<evidence type="ECO:0000313" key="7">
    <source>
        <dbReference type="Proteomes" id="UP000187209"/>
    </source>
</evidence>
<feature type="domain" description="C2H2-type" evidence="5">
    <location>
        <begin position="72"/>
        <end position="102"/>
    </location>
</feature>
<organism evidence="6 7">
    <name type="scientific">Stentor coeruleus</name>
    <dbReference type="NCBI Taxonomy" id="5963"/>
    <lineage>
        <taxon>Eukaryota</taxon>
        <taxon>Sar</taxon>
        <taxon>Alveolata</taxon>
        <taxon>Ciliophora</taxon>
        <taxon>Postciliodesmatophora</taxon>
        <taxon>Heterotrichea</taxon>
        <taxon>Heterotrichida</taxon>
        <taxon>Stentoridae</taxon>
        <taxon>Stentor</taxon>
    </lineage>
</organism>
<dbReference type="PANTHER" id="PTHR23235:SF120">
    <property type="entry name" value="KRUPPEL-LIKE FACTOR 15"/>
    <property type="match status" value="1"/>
</dbReference>
<dbReference type="PROSITE" id="PS50157">
    <property type="entry name" value="ZINC_FINGER_C2H2_2"/>
    <property type="match status" value="3"/>
</dbReference>
<keyword evidence="1" id="KW-0479">Metal-binding</keyword>
<protein>
    <recommendedName>
        <fullName evidence="5">C2H2-type domain-containing protein</fullName>
    </recommendedName>
</protein>
<dbReference type="PROSITE" id="PS00028">
    <property type="entry name" value="ZINC_FINGER_C2H2_1"/>
    <property type="match status" value="3"/>
</dbReference>
<feature type="domain" description="C2H2-type" evidence="5">
    <location>
        <begin position="44"/>
        <end position="71"/>
    </location>
</feature>
<evidence type="ECO:0000313" key="6">
    <source>
        <dbReference type="EMBL" id="OMJ85321.1"/>
    </source>
</evidence>
<dbReference type="PANTHER" id="PTHR23235">
    <property type="entry name" value="KRUEPPEL-LIKE TRANSCRIPTION FACTOR"/>
    <property type="match status" value="1"/>
</dbReference>
<evidence type="ECO:0000256" key="4">
    <source>
        <dbReference type="PROSITE-ProRule" id="PRU00042"/>
    </source>
</evidence>
<dbReference type="OrthoDB" id="372803at2759"/>
<name>A0A1R2C8K7_9CILI</name>
<dbReference type="AlphaFoldDB" id="A0A1R2C8K7"/>
<evidence type="ECO:0000259" key="5">
    <source>
        <dbReference type="PROSITE" id="PS50157"/>
    </source>
</evidence>
<sequence>MAYINLKAMRALFVCSHPNCGKSYVNSSILKRHIQAFHNAEKRFQCSFCGKCLASRQNLKEHTFTHTGEKPYACPVPGCNASFRQGTHLSAHKRMEHSQPSDATLINVHSQYNMDLGLLTQLISKLPLIDETSLPEVNLKFNLPPIGRSCACKLPNLC</sequence>
<dbReference type="Pfam" id="PF00096">
    <property type="entry name" value="zf-C2H2"/>
    <property type="match status" value="3"/>
</dbReference>
<keyword evidence="3" id="KW-0862">Zinc</keyword>
<keyword evidence="7" id="KW-1185">Reference proteome</keyword>
<comment type="caution">
    <text evidence="6">The sequence shown here is derived from an EMBL/GenBank/DDBJ whole genome shotgun (WGS) entry which is preliminary data.</text>
</comment>
<dbReference type="Gene3D" id="3.30.160.60">
    <property type="entry name" value="Classic Zinc Finger"/>
    <property type="match status" value="3"/>
</dbReference>
<dbReference type="EMBL" id="MPUH01000241">
    <property type="protein sequence ID" value="OMJ85321.1"/>
    <property type="molecule type" value="Genomic_DNA"/>
</dbReference>
<dbReference type="FunFam" id="3.30.160.60:FF:002343">
    <property type="entry name" value="Zinc finger protein 33A"/>
    <property type="match status" value="1"/>
</dbReference>
<keyword evidence="2 4" id="KW-0863">Zinc-finger</keyword>
<dbReference type="SMART" id="SM00355">
    <property type="entry name" value="ZnF_C2H2"/>
    <property type="match status" value="3"/>
</dbReference>
<evidence type="ECO:0000256" key="2">
    <source>
        <dbReference type="ARBA" id="ARBA00022771"/>
    </source>
</evidence>
<feature type="domain" description="C2H2-type" evidence="5">
    <location>
        <begin position="13"/>
        <end position="43"/>
    </location>
</feature>
<dbReference type="InterPro" id="IPR013087">
    <property type="entry name" value="Znf_C2H2_type"/>
</dbReference>
<gene>
    <name evidence="6" type="ORF">SteCoe_13423</name>
</gene>
<dbReference type="GO" id="GO:0000978">
    <property type="term" value="F:RNA polymerase II cis-regulatory region sequence-specific DNA binding"/>
    <property type="evidence" value="ECO:0007669"/>
    <property type="project" value="TreeGrafter"/>
</dbReference>
<dbReference type="SUPFAM" id="SSF57667">
    <property type="entry name" value="beta-beta-alpha zinc fingers"/>
    <property type="match status" value="2"/>
</dbReference>
<proteinExistence type="predicted"/>